<protein>
    <submittedName>
        <fullName evidence="1">Uncharacterized protein</fullName>
    </submittedName>
</protein>
<gene>
    <name evidence="1" type="ORF">BpHYR1_007236</name>
</gene>
<dbReference type="EMBL" id="REGN01004658">
    <property type="protein sequence ID" value="RNA16639.1"/>
    <property type="molecule type" value="Genomic_DNA"/>
</dbReference>
<name>A0A3M7QZJ0_BRAPC</name>
<dbReference type="Proteomes" id="UP000276133">
    <property type="component" value="Unassembled WGS sequence"/>
</dbReference>
<dbReference type="AlphaFoldDB" id="A0A3M7QZJ0"/>
<sequence>MLKFRIQFQVHLLISIKLKILFNTRSSFTSKIWKKSYRLFDHELKVSTFNLSRHAIRLAKAVKTVT</sequence>
<reference evidence="1 2" key="1">
    <citation type="journal article" date="2018" name="Sci. Rep.">
        <title>Genomic signatures of local adaptation to the degree of environmental predictability in rotifers.</title>
        <authorList>
            <person name="Franch-Gras L."/>
            <person name="Hahn C."/>
            <person name="Garcia-Roger E.M."/>
            <person name="Carmona M.J."/>
            <person name="Serra M."/>
            <person name="Gomez A."/>
        </authorList>
    </citation>
    <scope>NUCLEOTIDE SEQUENCE [LARGE SCALE GENOMIC DNA]</scope>
    <source>
        <strain evidence="1">HYR1</strain>
    </source>
</reference>
<keyword evidence="2" id="KW-1185">Reference proteome</keyword>
<evidence type="ECO:0000313" key="1">
    <source>
        <dbReference type="EMBL" id="RNA16639.1"/>
    </source>
</evidence>
<proteinExistence type="predicted"/>
<accession>A0A3M7QZJ0</accession>
<comment type="caution">
    <text evidence="1">The sequence shown here is derived from an EMBL/GenBank/DDBJ whole genome shotgun (WGS) entry which is preliminary data.</text>
</comment>
<organism evidence="1 2">
    <name type="scientific">Brachionus plicatilis</name>
    <name type="common">Marine rotifer</name>
    <name type="synonym">Brachionus muelleri</name>
    <dbReference type="NCBI Taxonomy" id="10195"/>
    <lineage>
        <taxon>Eukaryota</taxon>
        <taxon>Metazoa</taxon>
        <taxon>Spiralia</taxon>
        <taxon>Gnathifera</taxon>
        <taxon>Rotifera</taxon>
        <taxon>Eurotatoria</taxon>
        <taxon>Monogononta</taxon>
        <taxon>Pseudotrocha</taxon>
        <taxon>Ploima</taxon>
        <taxon>Brachionidae</taxon>
        <taxon>Brachionus</taxon>
    </lineage>
</organism>
<evidence type="ECO:0000313" key="2">
    <source>
        <dbReference type="Proteomes" id="UP000276133"/>
    </source>
</evidence>